<dbReference type="Proteomes" id="UP001162992">
    <property type="component" value="Chromosome 18"/>
</dbReference>
<protein>
    <submittedName>
        <fullName evidence="1">Uncharacterized protein</fullName>
    </submittedName>
</protein>
<gene>
    <name evidence="1" type="ORF">O6H91_18G002200</name>
</gene>
<dbReference type="EMBL" id="CM055109">
    <property type="protein sequence ID" value="KAJ7522221.1"/>
    <property type="molecule type" value="Genomic_DNA"/>
</dbReference>
<evidence type="ECO:0000313" key="1">
    <source>
        <dbReference type="EMBL" id="KAJ7522221.1"/>
    </source>
</evidence>
<accession>A0ACC2AXI9</accession>
<evidence type="ECO:0000313" key="2">
    <source>
        <dbReference type="Proteomes" id="UP001162992"/>
    </source>
</evidence>
<keyword evidence="2" id="KW-1185">Reference proteome</keyword>
<name>A0ACC2AXI9_DIPCM</name>
<reference evidence="2" key="1">
    <citation type="journal article" date="2024" name="Proc. Natl. Acad. Sci. U.S.A.">
        <title>Extraordinary preservation of gene collinearity over three hundred million years revealed in homosporous lycophytes.</title>
        <authorList>
            <person name="Li C."/>
            <person name="Wickell D."/>
            <person name="Kuo L.Y."/>
            <person name="Chen X."/>
            <person name="Nie B."/>
            <person name="Liao X."/>
            <person name="Peng D."/>
            <person name="Ji J."/>
            <person name="Jenkins J."/>
            <person name="Williams M."/>
            <person name="Shu S."/>
            <person name="Plott C."/>
            <person name="Barry K."/>
            <person name="Rajasekar S."/>
            <person name="Grimwood J."/>
            <person name="Han X."/>
            <person name="Sun S."/>
            <person name="Hou Z."/>
            <person name="He W."/>
            <person name="Dai G."/>
            <person name="Sun C."/>
            <person name="Schmutz J."/>
            <person name="Leebens-Mack J.H."/>
            <person name="Li F.W."/>
            <person name="Wang L."/>
        </authorList>
    </citation>
    <scope>NUCLEOTIDE SEQUENCE [LARGE SCALE GENOMIC DNA]</scope>
    <source>
        <strain evidence="2">cv. PW_Plant_1</strain>
    </source>
</reference>
<proteinExistence type="predicted"/>
<sequence length="1248" mass="137436">MMNRCWREDPMPPPDKLHKPCTGIIAAAEAAISVMASSAPSCVVHMETYINPDHSEAEHAKSYDAIISLVLRGVVSIQEVVLELGAYLITTDNAVRARGILLLAKLMMGLSTTKLVEPVVHSMAIFFADRLADWHGLQGALLGSLALLKRSKSVGAVSEDDAVRFVKSALENLHVQALTQQDRILCLELLESLLGTYAAAVSSLGSDLVYGVCAAIEGETDPRCLLISFHIVELLAHMFPSPEGPVADCAEDLFDIISRYFPVSFTPPPNDARGITREDLATSLQKAFVSTPFFSSSCISLLLEKLSSRLHIAKIDSLKYLGLCALDFSGKVMAEFSKPIWVALKSELFPSSVSNKGIFDVIPNNDQEIFNETIICLRRCIKAVQNQGDNPDRVNFMMPEIPKQELLSLILEDDSVGDLFRFIEHCTYSASSELMTDGNISPQWIVALINEEGATSKARVMIDILSAVAQASCSACSCVLEKVLQLNLTAVQESYSSQNIITEKRNISTWNAGSRQFANLVALLLSTKVVNAANGLAQDQAYTFIKTQSPVNIDEVVNKYWLEPLFVRAPDLVDAYVEAVTVGKQIILTAASNTLGLQYCQLGVDGLRGLATFPAPISLLSSDQVNQIISFLTSILLDKEQYDFIWNHVLKAFSSIIATEETFKDFGSPRTYVLDEVIPQLLKALVQSKGIQDVDANLQAISTFSASRPLVLERLLDNLGDSISFWLPETIVKSEPAGDTRKVESILRCISQDLLPLCNLEGGDQAAAPKILHSVWSSIEALPVSTLKYSEQIMAACMEVIRVAVQKCNAAVQEDVFSKALQTVADRVNICDKCNDSKAIAFSKKDICKQSIPTLFKLSSCYQKIQETWLIALLASIVIAVRPGLLYLQEKFFLKLFLDAALDKRRSPYTESAAQALASILNKWVEGKKENHLSSDLLTLEDAINFVLTSESISPVKSFMNSNGLENLDNSDGFLLSHKRLQGVQVLSWVGKALAMRGDVQVKDIAVLLLSILKSSDLELGKDPKHEGYRMNKESEEHEELTIAIATAAAEGLGIIIKESKALNKKHYATVRPLYKQRFLCSMLPLFFQALREVGNFERIWLLRGLGHLISETPHTALMSDVQLVLPLLLEALPALSKDSRDMNLVLAILLVLSSFLVDTHYGRNAAADHVANIVTRLIPLLQYQFSMTVRETVLQCLGAVVGLPYSRVYPLRMQVLKSLSAALDDPKRGVRKEAVRCHRIWMAISSK</sequence>
<organism evidence="1 2">
    <name type="scientific">Diphasiastrum complanatum</name>
    <name type="common">Issler's clubmoss</name>
    <name type="synonym">Lycopodium complanatum</name>
    <dbReference type="NCBI Taxonomy" id="34168"/>
    <lineage>
        <taxon>Eukaryota</taxon>
        <taxon>Viridiplantae</taxon>
        <taxon>Streptophyta</taxon>
        <taxon>Embryophyta</taxon>
        <taxon>Tracheophyta</taxon>
        <taxon>Lycopodiopsida</taxon>
        <taxon>Lycopodiales</taxon>
        <taxon>Lycopodiaceae</taxon>
        <taxon>Lycopodioideae</taxon>
        <taxon>Diphasiastrum</taxon>
    </lineage>
</organism>
<comment type="caution">
    <text evidence="1">The sequence shown here is derived from an EMBL/GenBank/DDBJ whole genome shotgun (WGS) entry which is preliminary data.</text>
</comment>